<dbReference type="OrthoDB" id="569590at2"/>
<comment type="caution">
    <text evidence="2">The sequence shown here is derived from an EMBL/GenBank/DDBJ whole genome shotgun (WGS) entry which is preliminary data.</text>
</comment>
<keyword evidence="1" id="KW-0472">Membrane</keyword>
<proteinExistence type="predicted"/>
<accession>A0A3S1D6M6</accession>
<name>A0A3S1D6M6_9CYAN</name>
<dbReference type="AlphaFoldDB" id="A0A3S1D6M6"/>
<sequence>MTKLNKRAFEILRDEVERCATNDAIGRTEKLIIMKRLEKLRQEKGAITIDELRDNVSDIYPQFNEKILKQAIKANRPPGILTKVTFFLMFIGSCAGVVWLVNLPNPMIRKSIAKTAPILLIPTYMDMDFNYRGAVDSLGQAEQLLDNPTSAADIERGGEKVLQAKKHLDNLPVWSLNHYPEAYCNYFGCAWRFSFDEFETARKKVARLQAVAFQNKNALTPLEDAEQLLLTAKSEYKRATNIKQKEQAIEAWQSAINLFEQIPAETLAAENAQAKLKPYKQELIDAQTATLIAAAQQFDIEAQKIQPKQPQTASELWQQAINRLNEIPKENPRFLEAQQLLASVQVKYRTIDNSGSNNYIEAAKQYAIVAAKASQNPPHPADKWEQIAEQWNNAIQQLKNIDVKEAGYVEAQKLIAQYQTNLGTIQSRQRYESEAKQILEAANRDIKRLIISAPSDTQQFKAEIHDLINQLRTIKPGTTSYPEAQQLLAMAQKRL</sequence>
<reference evidence="2" key="2">
    <citation type="journal article" date="2019" name="Genome Biol. Evol.">
        <title>Day and night: Metabolic profiles and evolutionary relationships of six axenic non-marine cyanobacteria.</title>
        <authorList>
            <person name="Will S.E."/>
            <person name="Henke P."/>
            <person name="Boedeker C."/>
            <person name="Huang S."/>
            <person name="Brinkmann H."/>
            <person name="Rohde M."/>
            <person name="Jarek M."/>
            <person name="Friedl T."/>
            <person name="Seufert S."/>
            <person name="Schumacher M."/>
            <person name="Overmann J."/>
            <person name="Neumann-Schaal M."/>
            <person name="Petersen J."/>
        </authorList>
    </citation>
    <scope>NUCLEOTIDE SEQUENCE [LARGE SCALE GENOMIC DNA]</scope>
    <source>
        <strain evidence="2">PCC 7102</strain>
    </source>
</reference>
<feature type="transmembrane region" description="Helical" evidence="1">
    <location>
        <begin position="80"/>
        <end position="101"/>
    </location>
</feature>
<dbReference type="RefSeq" id="WP_127083028.1">
    <property type="nucleotide sequence ID" value="NZ_RSCL01000011.1"/>
</dbReference>
<organism evidence="2 3">
    <name type="scientific">Dulcicalothrix desertica PCC 7102</name>
    <dbReference type="NCBI Taxonomy" id="232991"/>
    <lineage>
        <taxon>Bacteria</taxon>
        <taxon>Bacillati</taxon>
        <taxon>Cyanobacteriota</taxon>
        <taxon>Cyanophyceae</taxon>
        <taxon>Nostocales</taxon>
        <taxon>Calotrichaceae</taxon>
        <taxon>Dulcicalothrix</taxon>
    </lineage>
</organism>
<keyword evidence="1" id="KW-0812">Transmembrane</keyword>
<evidence type="ECO:0000313" key="3">
    <source>
        <dbReference type="Proteomes" id="UP000271624"/>
    </source>
</evidence>
<gene>
    <name evidence="2" type="ORF">DSM106972_046680</name>
</gene>
<dbReference type="Proteomes" id="UP000271624">
    <property type="component" value="Unassembled WGS sequence"/>
</dbReference>
<protein>
    <submittedName>
        <fullName evidence="2">Uncharacterized protein</fullName>
    </submittedName>
</protein>
<keyword evidence="3" id="KW-1185">Reference proteome</keyword>
<evidence type="ECO:0000256" key="1">
    <source>
        <dbReference type="SAM" id="Phobius"/>
    </source>
</evidence>
<keyword evidence="1" id="KW-1133">Transmembrane helix</keyword>
<reference evidence="2" key="1">
    <citation type="submission" date="2018-12" db="EMBL/GenBank/DDBJ databases">
        <authorList>
            <person name="Will S."/>
            <person name="Neumann-Schaal M."/>
            <person name="Henke P."/>
        </authorList>
    </citation>
    <scope>NUCLEOTIDE SEQUENCE</scope>
    <source>
        <strain evidence="2">PCC 7102</strain>
    </source>
</reference>
<dbReference type="EMBL" id="RSCL01000011">
    <property type="protein sequence ID" value="RUT04440.1"/>
    <property type="molecule type" value="Genomic_DNA"/>
</dbReference>
<evidence type="ECO:0000313" key="2">
    <source>
        <dbReference type="EMBL" id="RUT04440.1"/>
    </source>
</evidence>